<organism evidence="1 2">
    <name type="scientific">Paraburkholderia rhizosphaerae</name>
    <dbReference type="NCBI Taxonomy" id="480658"/>
    <lineage>
        <taxon>Bacteria</taxon>
        <taxon>Pseudomonadati</taxon>
        <taxon>Pseudomonadota</taxon>
        <taxon>Betaproteobacteria</taxon>
        <taxon>Burkholderiales</taxon>
        <taxon>Burkholderiaceae</taxon>
        <taxon>Paraburkholderia</taxon>
    </lineage>
</organism>
<dbReference type="Proteomes" id="UP000295509">
    <property type="component" value="Unassembled WGS sequence"/>
</dbReference>
<name>A0A4R8LI15_9BURK</name>
<proteinExistence type="predicted"/>
<accession>A0A4R8LI15</accession>
<sequence length="141" mass="15081">MDRRTFIATGAWYSTGAWAPAWLTVNHAEAAGAVPGGIARASARQTLALFDATLAQADAFTRHASRLRIPAFDIGDDIGALWHTALAPRVTQTPSTLLGLIRASDFFVLTRLALRPDRLVARTTDASRPHGNAAVSFVICV</sequence>
<dbReference type="RefSeq" id="WP_134194842.1">
    <property type="nucleotide sequence ID" value="NZ_JBHLUW010000017.1"/>
</dbReference>
<dbReference type="AlphaFoldDB" id="A0A4R8LI15"/>
<protein>
    <submittedName>
        <fullName evidence="1">Uncharacterized protein</fullName>
    </submittedName>
</protein>
<reference evidence="1 2" key="1">
    <citation type="submission" date="2019-03" db="EMBL/GenBank/DDBJ databases">
        <title>Genomic Encyclopedia of Type Strains, Phase III (KMG-III): the genomes of soil and plant-associated and newly described type strains.</title>
        <authorList>
            <person name="Whitman W."/>
        </authorList>
    </citation>
    <scope>NUCLEOTIDE SEQUENCE [LARGE SCALE GENOMIC DNA]</scope>
    <source>
        <strain evidence="1 2">LMG 29544</strain>
    </source>
</reference>
<comment type="caution">
    <text evidence="1">The sequence shown here is derived from an EMBL/GenBank/DDBJ whole genome shotgun (WGS) entry which is preliminary data.</text>
</comment>
<evidence type="ECO:0000313" key="2">
    <source>
        <dbReference type="Proteomes" id="UP000295509"/>
    </source>
</evidence>
<dbReference type="OrthoDB" id="9099456at2"/>
<keyword evidence="2" id="KW-1185">Reference proteome</keyword>
<dbReference type="EMBL" id="SORE01000019">
    <property type="protein sequence ID" value="TDY42926.1"/>
    <property type="molecule type" value="Genomic_DNA"/>
</dbReference>
<evidence type="ECO:0000313" key="1">
    <source>
        <dbReference type="EMBL" id="TDY42926.1"/>
    </source>
</evidence>
<gene>
    <name evidence="1" type="ORF">BX592_11942</name>
</gene>